<evidence type="ECO:0000313" key="3">
    <source>
        <dbReference type="EMBL" id="GGF84090.1"/>
    </source>
</evidence>
<dbReference type="Proteomes" id="UP000637643">
    <property type="component" value="Unassembled WGS sequence"/>
</dbReference>
<dbReference type="AlphaFoldDB" id="A0A917FJB5"/>
<dbReference type="Pfam" id="PF07853">
    <property type="entry name" value="DUF1648"/>
    <property type="match status" value="1"/>
</dbReference>
<feature type="transmembrane region" description="Helical" evidence="1">
    <location>
        <begin position="53"/>
        <end position="71"/>
    </location>
</feature>
<feature type="domain" description="DUF1648" evidence="2">
    <location>
        <begin position="15"/>
        <end position="59"/>
    </location>
</feature>
<proteinExistence type="predicted"/>
<keyword evidence="1" id="KW-0812">Transmembrane</keyword>
<sequence length="117" mass="13179">MFKSKPTMLISCIAALVPLGLYLYLYPQMPVFVPIHYNGETPDRFVDKASMEVILLSVLGWLGFILMKLLRVLLQKMLLSSYMENIAAVHRIWNAATLLVTIGLAATSTFALTEMVW</sequence>
<keyword evidence="1" id="KW-1133">Transmembrane helix</keyword>
<feature type="transmembrane region" description="Helical" evidence="1">
    <location>
        <begin position="7"/>
        <end position="25"/>
    </location>
</feature>
<feature type="transmembrane region" description="Helical" evidence="1">
    <location>
        <begin position="92"/>
        <end position="112"/>
    </location>
</feature>
<dbReference type="InterPro" id="IPR012867">
    <property type="entry name" value="DUF1648"/>
</dbReference>
<reference evidence="3" key="2">
    <citation type="submission" date="2020-09" db="EMBL/GenBank/DDBJ databases">
        <authorList>
            <person name="Sun Q."/>
            <person name="Zhou Y."/>
        </authorList>
    </citation>
    <scope>NUCLEOTIDE SEQUENCE</scope>
    <source>
        <strain evidence="3">CGMCC 1.16134</strain>
    </source>
</reference>
<protein>
    <recommendedName>
        <fullName evidence="2">DUF1648 domain-containing protein</fullName>
    </recommendedName>
</protein>
<reference evidence="3" key="1">
    <citation type="journal article" date="2014" name="Int. J. Syst. Evol. Microbiol.">
        <title>Complete genome sequence of Corynebacterium casei LMG S-19264T (=DSM 44701T), isolated from a smear-ripened cheese.</title>
        <authorList>
            <consortium name="US DOE Joint Genome Institute (JGI-PGF)"/>
            <person name="Walter F."/>
            <person name="Albersmeier A."/>
            <person name="Kalinowski J."/>
            <person name="Ruckert C."/>
        </authorList>
    </citation>
    <scope>NUCLEOTIDE SEQUENCE</scope>
    <source>
        <strain evidence="3">CGMCC 1.16134</strain>
    </source>
</reference>
<gene>
    <name evidence="3" type="ORF">GCM10010912_31630</name>
</gene>
<evidence type="ECO:0000313" key="4">
    <source>
        <dbReference type="Proteomes" id="UP000637643"/>
    </source>
</evidence>
<keyword evidence="4" id="KW-1185">Reference proteome</keyword>
<accession>A0A917FJB5</accession>
<dbReference type="EMBL" id="BMKR01000011">
    <property type="protein sequence ID" value="GGF84090.1"/>
    <property type="molecule type" value="Genomic_DNA"/>
</dbReference>
<comment type="caution">
    <text evidence="3">The sequence shown here is derived from an EMBL/GenBank/DDBJ whole genome shotgun (WGS) entry which is preliminary data.</text>
</comment>
<organism evidence="3 4">
    <name type="scientific">Paenibacillus albidus</name>
    <dbReference type="NCBI Taxonomy" id="2041023"/>
    <lineage>
        <taxon>Bacteria</taxon>
        <taxon>Bacillati</taxon>
        <taxon>Bacillota</taxon>
        <taxon>Bacilli</taxon>
        <taxon>Bacillales</taxon>
        <taxon>Paenibacillaceae</taxon>
        <taxon>Paenibacillus</taxon>
    </lineage>
</organism>
<dbReference type="RefSeq" id="WP_189026389.1">
    <property type="nucleotide sequence ID" value="NZ_BMKR01000011.1"/>
</dbReference>
<name>A0A917FJB5_9BACL</name>
<keyword evidence="1" id="KW-0472">Membrane</keyword>
<evidence type="ECO:0000259" key="2">
    <source>
        <dbReference type="Pfam" id="PF07853"/>
    </source>
</evidence>
<evidence type="ECO:0000256" key="1">
    <source>
        <dbReference type="SAM" id="Phobius"/>
    </source>
</evidence>